<keyword evidence="1" id="KW-0346">Stress response</keyword>
<name>A0ABU5LJR6_9GAMM</name>
<dbReference type="InterPro" id="IPR008978">
    <property type="entry name" value="HSP20-like_chaperone"/>
</dbReference>
<organism evidence="5 6">
    <name type="scientific">Pantoea eucrina</name>
    <dbReference type="NCBI Taxonomy" id="472693"/>
    <lineage>
        <taxon>Bacteria</taxon>
        <taxon>Pseudomonadati</taxon>
        <taxon>Pseudomonadota</taxon>
        <taxon>Gammaproteobacteria</taxon>
        <taxon>Enterobacterales</taxon>
        <taxon>Erwiniaceae</taxon>
        <taxon>Pantoea</taxon>
    </lineage>
</organism>
<dbReference type="EMBL" id="JAOBTT010000002">
    <property type="protein sequence ID" value="MDZ7279940.1"/>
    <property type="molecule type" value="Genomic_DNA"/>
</dbReference>
<feature type="domain" description="SHSP" evidence="4">
    <location>
        <begin position="34"/>
        <end position="152"/>
    </location>
</feature>
<dbReference type="CDD" id="cd06470">
    <property type="entry name" value="ACD_IbpA-B_like"/>
    <property type="match status" value="1"/>
</dbReference>
<evidence type="ECO:0000313" key="6">
    <source>
        <dbReference type="Proteomes" id="UP001288620"/>
    </source>
</evidence>
<evidence type="ECO:0000256" key="3">
    <source>
        <dbReference type="RuleBase" id="RU003616"/>
    </source>
</evidence>
<proteinExistence type="inferred from homology"/>
<dbReference type="Pfam" id="PF00011">
    <property type="entry name" value="HSP20"/>
    <property type="match status" value="1"/>
</dbReference>
<gene>
    <name evidence="5" type="ORF">N4G40_16945</name>
</gene>
<evidence type="ECO:0000259" key="4">
    <source>
        <dbReference type="PROSITE" id="PS01031"/>
    </source>
</evidence>
<dbReference type="RefSeq" id="WP_322543840.1">
    <property type="nucleotide sequence ID" value="NZ_JAOBTT010000002.1"/>
</dbReference>
<sequence length="163" mass="18214">MKFNTFPLVSSLADNVLSDRISRLDRLFSQLTGDVPLSATPSYDLKQLDDEHYALTVSVPGWQEHELEVEVAGGRLSVSGRKAQSDSDSEAEEDAGGWIHRGIVRSNFHLSYSVPEHMHVTQARLQDGLLRVELRLEVPESEKPRRIPIAHHATEAIEHQQAG</sequence>
<dbReference type="PANTHER" id="PTHR47062:SF1">
    <property type="entry name" value="SMALL HEAT SHOCK PROTEIN IBPA"/>
    <property type="match status" value="1"/>
</dbReference>
<dbReference type="PROSITE" id="PS01031">
    <property type="entry name" value="SHSP"/>
    <property type="match status" value="1"/>
</dbReference>
<dbReference type="Proteomes" id="UP001288620">
    <property type="component" value="Unassembled WGS sequence"/>
</dbReference>
<dbReference type="PANTHER" id="PTHR47062">
    <property type="match status" value="1"/>
</dbReference>
<dbReference type="SUPFAM" id="SSF49764">
    <property type="entry name" value="HSP20-like chaperones"/>
    <property type="match status" value="1"/>
</dbReference>
<evidence type="ECO:0000256" key="2">
    <source>
        <dbReference type="PROSITE-ProRule" id="PRU00285"/>
    </source>
</evidence>
<dbReference type="InterPro" id="IPR002068">
    <property type="entry name" value="A-crystallin/Hsp20_dom"/>
</dbReference>
<protein>
    <submittedName>
        <fullName evidence="5">Hsp20 family protein</fullName>
    </submittedName>
</protein>
<dbReference type="Gene3D" id="2.60.40.790">
    <property type="match status" value="1"/>
</dbReference>
<accession>A0ABU5LJR6</accession>
<comment type="caution">
    <text evidence="5">The sequence shown here is derived from an EMBL/GenBank/DDBJ whole genome shotgun (WGS) entry which is preliminary data.</text>
</comment>
<keyword evidence="6" id="KW-1185">Reference proteome</keyword>
<evidence type="ECO:0000256" key="1">
    <source>
        <dbReference type="ARBA" id="ARBA00023016"/>
    </source>
</evidence>
<comment type="similarity">
    <text evidence="2 3">Belongs to the small heat shock protein (HSP20) family.</text>
</comment>
<dbReference type="InterPro" id="IPR037913">
    <property type="entry name" value="ACD_IbpA/B"/>
</dbReference>
<reference evidence="6" key="1">
    <citation type="submission" date="2023-07" db="EMBL/GenBank/DDBJ databases">
        <title>Structural and functional analysis of rice phyllospheric bacteria for their antimicrobial properties and defense elicitation against blast disease.</title>
        <authorList>
            <person name="Sahu K.P."/>
            <person name="Asharani P."/>
            <person name="Kumar M."/>
            <person name="Reddy B."/>
            <person name="Kumar A."/>
        </authorList>
    </citation>
    <scope>NUCLEOTIDE SEQUENCE [LARGE SCALE GENOMIC DNA]</scope>
    <source>
        <strain evidence="6">OsEp_Plm_30P10</strain>
    </source>
</reference>
<evidence type="ECO:0000313" key="5">
    <source>
        <dbReference type="EMBL" id="MDZ7279940.1"/>
    </source>
</evidence>